<sequence>MPDNVSKRSCLFRFAGSVGCTNIKINKPAVKSEQYNDGIGELHNLVGSKAIIRSKQLALISSLKVLIHKKTIDYS</sequence>
<comment type="caution">
    <text evidence="1">The sequence shown here is derived from an EMBL/GenBank/DDBJ whole genome shotgun (WGS) entry which is preliminary data.</text>
</comment>
<dbReference type="AlphaFoldDB" id="A0AAV5L6G1"/>
<evidence type="ECO:0000313" key="1">
    <source>
        <dbReference type="EMBL" id="GKV32811.1"/>
    </source>
</evidence>
<name>A0AAV5L6G1_9ROSI</name>
<organism evidence="1 2">
    <name type="scientific">Rubroshorea leprosula</name>
    <dbReference type="NCBI Taxonomy" id="152421"/>
    <lineage>
        <taxon>Eukaryota</taxon>
        <taxon>Viridiplantae</taxon>
        <taxon>Streptophyta</taxon>
        <taxon>Embryophyta</taxon>
        <taxon>Tracheophyta</taxon>
        <taxon>Spermatophyta</taxon>
        <taxon>Magnoliopsida</taxon>
        <taxon>eudicotyledons</taxon>
        <taxon>Gunneridae</taxon>
        <taxon>Pentapetalae</taxon>
        <taxon>rosids</taxon>
        <taxon>malvids</taxon>
        <taxon>Malvales</taxon>
        <taxon>Dipterocarpaceae</taxon>
        <taxon>Rubroshorea</taxon>
    </lineage>
</organism>
<dbReference type="EMBL" id="BPVZ01000097">
    <property type="protein sequence ID" value="GKV32811.1"/>
    <property type="molecule type" value="Genomic_DNA"/>
</dbReference>
<dbReference type="Proteomes" id="UP001054252">
    <property type="component" value="Unassembled WGS sequence"/>
</dbReference>
<proteinExistence type="predicted"/>
<evidence type="ECO:0000313" key="2">
    <source>
        <dbReference type="Proteomes" id="UP001054252"/>
    </source>
</evidence>
<gene>
    <name evidence="1" type="ORF">SLEP1_g41385</name>
</gene>
<keyword evidence="2" id="KW-1185">Reference proteome</keyword>
<accession>A0AAV5L6G1</accession>
<protein>
    <submittedName>
        <fullName evidence="1">Uncharacterized protein</fullName>
    </submittedName>
</protein>
<reference evidence="1 2" key="1">
    <citation type="journal article" date="2021" name="Commun. Biol.">
        <title>The genome of Shorea leprosula (Dipterocarpaceae) highlights the ecological relevance of drought in aseasonal tropical rainforests.</title>
        <authorList>
            <person name="Ng K.K.S."/>
            <person name="Kobayashi M.J."/>
            <person name="Fawcett J.A."/>
            <person name="Hatakeyama M."/>
            <person name="Paape T."/>
            <person name="Ng C.H."/>
            <person name="Ang C.C."/>
            <person name="Tnah L.H."/>
            <person name="Lee C.T."/>
            <person name="Nishiyama T."/>
            <person name="Sese J."/>
            <person name="O'Brien M.J."/>
            <person name="Copetti D."/>
            <person name="Mohd Noor M.I."/>
            <person name="Ong R.C."/>
            <person name="Putra M."/>
            <person name="Sireger I.Z."/>
            <person name="Indrioko S."/>
            <person name="Kosugi Y."/>
            <person name="Izuno A."/>
            <person name="Isagi Y."/>
            <person name="Lee S.L."/>
            <person name="Shimizu K.K."/>
        </authorList>
    </citation>
    <scope>NUCLEOTIDE SEQUENCE [LARGE SCALE GENOMIC DNA]</scope>
    <source>
        <strain evidence="1">214</strain>
    </source>
</reference>